<dbReference type="GO" id="GO:0016887">
    <property type="term" value="F:ATP hydrolysis activity"/>
    <property type="evidence" value="ECO:0007669"/>
    <property type="project" value="InterPro"/>
</dbReference>
<dbReference type="SUPFAM" id="SSF52540">
    <property type="entry name" value="P-loop containing nucleoside triphosphate hydrolases"/>
    <property type="match status" value="1"/>
</dbReference>
<dbReference type="CDD" id="cd03230">
    <property type="entry name" value="ABC_DR_subfamily_A"/>
    <property type="match status" value="1"/>
</dbReference>
<keyword evidence="2" id="KW-0547">Nucleotide-binding</keyword>
<proteinExistence type="predicted"/>
<evidence type="ECO:0000256" key="3">
    <source>
        <dbReference type="ARBA" id="ARBA00022840"/>
    </source>
</evidence>
<gene>
    <name evidence="5" type="ORF">AVDCRST_MAG10-1159</name>
</gene>
<dbReference type="Gene3D" id="3.40.50.300">
    <property type="entry name" value="P-loop containing nucleotide triphosphate hydrolases"/>
    <property type="match status" value="1"/>
</dbReference>
<dbReference type="SMART" id="SM00382">
    <property type="entry name" value="AAA"/>
    <property type="match status" value="1"/>
</dbReference>
<dbReference type="EMBL" id="CADCTB010000077">
    <property type="protein sequence ID" value="CAA9230932.1"/>
    <property type="molecule type" value="Genomic_DNA"/>
</dbReference>
<dbReference type="InterPro" id="IPR051782">
    <property type="entry name" value="ABC_Transporter_VariousFunc"/>
</dbReference>
<dbReference type="PANTHER" id="PTHR42939:SF1">
    <property type="entry name" value="ABC TRANSPORTER ATP-BINDING PROTEIN ALBC-RELATED"/>
    <property type="match status" value="1"/>
</dbReference>
<reference evidence="5" key="1">
    <citation type="submission" date="2020-02" db="EMBL/GenBank/DDBJ databases">
        <authorList>
            <person name="Meier V. D."/>
        </authorList>
    </citation>
    <scope>NUCLEOTIDE SEQUENCE</scope>
    <source>
        <strain evidence="5">AVDCRST_MAG10</strain>
    </source>
</reference>
<dbReference type="AlphaFoldDB" id="A0A6J4HPW1"/>
<evidence type="ECO:0000256" key="2">
    <source>
        <dbReference type="ARBA" id="ARBA00022741"/>
    </source>
</evidence>
<dbReference type="PROSITE" id="PS50893">
    <property type="entry name" value="ABC_TRANSPORTER_2"/>
    <property type="match status" value="1"/>
</dbReference>
<evidence type="ECO:0000256" key="1">
    <source>
        <dbReference type="ARBA" id="ARBA00022448"/>
    </source>
</evidence>
<organism evidence="5">
    <name type="scientific">uncultured Acidimicrobiales bacterium</name>
    <dbReference type="NCBI Taxonomy" id="310071"/>
    <lineage>
        <taxon>Bacteria</taxon>
        <taxon>Bacillati</taxon>
        <taxon>Actinomycetota</taxon>
        <taxon>Acidimicrobiia</taxon>
        <taxon>Acidimicrobiales</taxon>
        <taxon>environmental samples</taxon>
    </lineage>
</organism>
<name>A0A6J4HPW1_9ACTN</name>
<protein>
    <recommendedName>
        <fullName evidence="4">ABC transporter domain-containing protein</fullName>
    </recommendedName>
</protein>
<accession>A0A6J4HPW1</accession>
<dbReference type="InterPro" id="IPR027417">
    <property type="entry name" value="P-loop_NTPase"/>
</dbReference>
<evidence type="ECO:0000259" key="4">
    <source>
        <dbReference type="PROSITE" id="PS50893"/>
    </source>
</evidence>
<keyword evidence="3" id="KW-0067">ATP-binding</keyword>
<dbReference type="PANTHER" id="PTHR42939">
    <property type="entry name" value="ABC TRANSPORTER ATP-BINDING PROTEIN ALBC-RELATED"/>
    <property type="match status" value="1"/>
</dbReference>
<dbReference type="InterPro" id="IPR003593">
    <property type="entry name" value="AAA+_ATPase"/>
</dbReference>
<evidence type="ECO:0000313" key="5">
    <source>
        <dbReference type="EMBL" id="CAA9230932.1"/>
    </source>
</evidence>
<sequence>MLESSDLTASYDDYTALQGVTCRVDSGRTVALVGPNGAGKSTFLRLAAGLLDPSGGGVTIGGHPAGSIEARALVSYLPDTPALYDDLSLGEHLEYVARLHGVEEWADRSAELLDRLGLASRGDDPPGGFSRGMRQKASIALAFVRPFGVLLADEPFDGLDPPSRDALDGLVAEAACGGAAVVLATHRLEVVEQADGCLAIEDGRLVYDGPADSAEVARLLSA</sequence>
<dbReference type="GO" id="GO:0005524">
    <property type="term" value="F:ATP binding"/>
    <property type="evidence" value="ECO:0007669"/>
    <property type="project" value="UniProtKB-KW"/>
</dbReference>
<dbReference type="Pfam" id="PF00005">
    <property type="entry name" value="ABC_tran"/>
    <property type="match status" value="1"/>
</dbReference>
<feature type="domain" description="ABC transporter" evidence="4">
    <location>
        <begin position="2"/>
        <end position="220"/>
    </location>
</feature>
<dbReference type="InterPro" id="IPR003439">
    <property type="entry name" value="ABC_transporter-like_ATP-bd"/>
</dbReference>
<keyword evidence="1" id="KW-0813">Transport</keyword>